<dbReference type="Proteomes" id="UP001262754">
    <property type="component" value="Unassembled WGS sequence"/>
</dbReference>
<evidence type="ECO:0000313" key="3">
    <source>
        <dbReference type="Proteomes" id="UP001262754"/>
    </source>
</evidence>
<dbReference type="RefSeq" id="WP_056753815.1">
    <property type="nucleotide sequence ID" value="NZ_BMLD01000001.1"/>
</dbReference>
<name>A0ABU1N602_9CAUL</name>
<keyword evidence="1" id="KW-0472">Membrane</keyword>
<keyword evidence="3" id="KW-1185">Reference proteome</keyword>
<protein>
    <submittedName>
        <fullName evidence="2">Uncharacterized protein</fullName>
    </submittedName>
</protein>
<evidence type="ECO:0000256" key="1">
    <source>
        <dbReference type="SAM" id="Phobius"/>
    </source>
</evidence>
<feature type="transmembrane region" description="Helical" evidence="1">
    <location>
        <begin position="103"/>
        <end position="123"/>
    </location>
</feature>
<reference evidence="2 3" key="1">
    <citation type="submission" date="2023-07" db="EMBL/GenBank/DDBJ databases">
        <title>Sorghum-associated microbial communities from plants grown in Nebraska, USA.</title>
        <authorList>
            <person name="Schachtman D."/>
        </authorList>
    </citation>
    <scope>NUCLEOTIDE SEQUENCE [LARGE SCALE GENOMIC DNA]</scope>
    <source>
        <strain evidence="2 3">DS2154</strain>
    </source>
</reference>
<keyword evidence="1" id="KW-0812">Transmembrane</keyword>
<accession>A0ABU1N602</accession>
<comment type="caution">
    <text evidence="2">The sequence shown here is derived from an EMBL/GenBank/DDBJ whole genome shotgun (WGS) entry which is preliminary data.</text>
</comment>
<feature type="transmembrane region" description="Helical" evidence="1">
    <location>
        <begin position="300"/>
        <end position="324"/>
    </location>
</feature>
<feature type="transmembrane region" description="Helical" evidence="1">
    <location>
        <begin position="71"/>
        <end position="91"/>
    </location>
</feature>
<dbReference type="EMBL" id="JAVDRL010000012">
    <property type="protein sequence ID" value="MDR6533356.1"/>
    <property type="molecule type" value="Genomic_DNA"/>
</dbReference>
<feature type="transmembrane region" description="Helical" evidence="1">
    <location>
        <begin position="6"/>
        <end position="30"/>
    </location>
</feature>
<proteinExistence type="predicted"/>
<organism evidence="2 3">
    <name type="scientific">Caulobacter rhizosphaerae</name>
    <dbReference type="NCBI Taxonomy" id="2010972"/>
    <lineage>
        <taxon>Bacteria</taxon>
        <taxon>Pseudomonadati</taxon>
        <taxon>Pseudomonadota</taxon>
        <taxon>Alphaproteobacteria</taxon>
        <taxon>Caulobacterales</taxon>
        <taxon>Caulobacteraceae</taxon>
        <taxon>Caulobacter</taxon>
    </lineage>
</organism>
<evidence type="ECO:0000313" key="2">
    <source>
        <dbReference type="EMBL" id="MDR6533356.1"/>
    </source>
</evidence>
<sequence length="325" mass="34819">MERIFSLEAILGSLAFGVLGAVLALIVRLAKGDGAASLWRALETFLTATFGAFLARTFISIMLSVGGDSDAAVTVTSLLFFIWPGVVNLVSLGFGHPVIGVEALLWIALVVGGLVGLFDGLWATHKWAGLGVPAFLLDVTWGLGGNTNGVLMHLINFAWGDHGDGPTENRHDAHRYVKGFAVRSGFAFTQGAVMSNTDTWTPTSDLFKHETIHIWQNRVLGPFFWFSYVGWMALTIIPALIAGLIDSGRRIGDAITWWTYFDNPWEVMAYGIANPSDRTGQVFMSGGGTVTGWVCWPWPLAIVLSAVGVVGLGAAFVAILVAGYG</sequence>
<feature type="transmembrane region" description="Helical" evidence="1">
    <location>
        <begin position="42"/>
        <end position="65"/>
    </location>
</feature>
<keyword evidence="1" id="KW-1133">Transmembrane helix</keyword>
<feature type="transmembrane region" description="Helical" evidence="1">
    <location>
        <begin position="223"/>
        <end position="245"/>
    </location>
</feature>
<gene>
    <name evidence="2" type="ORF">J2800_004118</name>
</gene>